<dbReference type="Proteomes" id="UP000001064">
    <property type="component" value="Unassembled WGS sequence"/>
</dbReference>
<feature type="transmembrane region" description="Helical" evidence="1">
    <location>
        <begin position="104"/>
        <end position="126"/>
    </location>
</feature>
<evidence type="ECO:0000313" key="2">
    <source>
        <dbReference type="EMBL" id="EGC32210.1"/>
    </source>
</evidence>
<keyword evidence="1" id="KW-0472">Membrane</keyword>
<dbReference type="RefSeq" id="XP_003291246.1">
    <property type="nucleotide sequence ID" value="XM_003291198.1"/>
</dbReference>
<dbReference type="KEGG" id="dpp:DICPUDRAFT_81928"/>
<gene>
    <name evidence="2" type="ORF">DICPUDRAFT_81928</name>
</gene>
<dbReference type="VEuPathDB" id="AmoebaDB:DICPUDRAFT_81928"/>
<dbReference type="AlphaFoldDB" id="F0ZV05"/>
<keyword evidence="1" id="KW-1133">Transmembrane helix</keyword>
<reference evidence="3" key="1">
    <citation type="journal article" date="2011" name="Genome Biol.">
        <title>Comparative genomics of the social amoebae Dictyostelium discoideum and Dictyostelium purpureum.</title>
        <authorList>
            <consortium name="US DOE Joint Genome Institute (JGI-PGF)"/>
            <person name="Sucgang R."/>
            <person name="Kuo A."/>
            <person name="Tian X."/>
            <person name="Salerno W."/>
            <person name="Parikh A."/>
            <person name="Feasley C.L."/>
            <person name="Dalin E."/>
            <person name="Tu H."/>
            <person name="Huang E."/>
            <person name="Barry K."/>
            <person name="Lindquist E."/>
            <person name="Shapiro H."/>
            <person name="Bruce D."/>
            <person name="Schmutz J."/>
            <person name="Salamov A."/>
            <person name="Fey P."/>
            <person name="Gaudet P."/>
            <person name="Anjard C."/>
            <person name="Babu M.M."/>
            <person name="Basu S."/>
            <person name="Bushmanova Y."/>
            <person name="van der Wel H."/>
            <person name="Katoh-Kurasawa M."/>
            <person name="Dinh C."/>
            <person name="Coutinho P.M."/>
            <person name="Saito T."/>
            <person name="Elias M."/>
            <person name="Schaap P."/>
            <person name="Kay R.R."/>
            <person name="Henrissat B."/>
            <person name="Eichinger L."/>
            <person name="Rivero F."/>
            <person name="Putnam N.H."/>
            <person name="West C.M."/>
            <person name="Loomis W.F."/>
            <person name="Chisholm R.L."/>
            <person name="Shaulsky G."/>
            <person name="Strassmann J.E."/>
            <person name="Queller D.C."/>
            <person name="Kuspa A."/>
            <person name="Grigoriev I.V."/>
        </authorList>
    </citation>
    <scope>NUCLEOTIDE SEQUENCE [LARGE SCALE GENOMIC DNA]</scope>
    <source>
        <strain evidence="3">QSDP1</strain>
    </source>
</reference>
<keyword evidence="3" id="KW-1185">Reference proteome</keyword>
<evidence type="ECO:0000256" key="1">
    <source>
        <dbReference type="SAM" id="Phobius"/>
    </source>
</evidence>
<sequence>MKYRNYYFDSFISNSSSYSHHKIIQLRSQLQQFIKILKFDGGVFGNVWEYICTLKSYIDIDIGHRRRRCCYIYSKNKLYYLKLIRFTKFISSELVMEFQIDDEIFFEFNVMFGLILPPMALLVLALTEEFGDWLF</sequence>
<name>F0ZV05_DICPU</name>
<protein>
    <submittedName>
        <fullName evidence="2">Uncharacterized protein</fullName>
    </submittedName>
</protein>
<organism evidence="2 3">
    <name type="scientific">Dictyostelium purpureum</name>
    <name type="common">Slime mold</name>
    <dbReference type="NCBI Taxonomy" id="5786"/>
    <lineage>
        <taxon>Eukaryota</taxon>
        <taxon>Amoebozoa</taxon>
        <taxon>Evosea</taxon>
        <taxon>Eumycetozoa</taxon>
        <taxon>Dictyostelia</taxon>
        <taxon>Dictyosteliales</taxon>
        <taxon>Dictyosteliaceae</taxon>
        <taxon>Dictyostelium</taxon>
    </lineage>
</organism>
<evidence type="ECO:0000313" key="3">
    <source>
        <dbReference type="Proteomes" id="UP000001064"/>
    </source>
</evidence>
<dbReference type="GeneID" id="10507439"/>
<keyword evidence="1" id="KW-0812">Transmembrane</keyword>
<dbReference type="EMBL" id="GL871205">
    <property type="protein sequence ID" value="EGC32210.1"/>
    <property type="molecule type" value="Genomic_DNA"/>
</dbReference>
<dbReference type="InParanoid" id="F0ZV05"/>
<proteinExistence type="predicted"/>
<accession>F0ZV05</accession>